<reference evidence="6 7" key="1">
    <citation type="journal article" date="2019" name="Sci. Rep.">
        <title>Comparative genomics of chytrid fungi reveal insights into the obligate biotrophic and pathogenic lifestyle of Synchytrium endobioticum.</title>
        <authorList>
            <person name="van de Vossenberg B.T.L.H."/>
            <person name="Warris S."/>
            <person name="Nguyen H.D.T."/>
            <person name="van Gent-Pelzer M.P.E."/>
            <person name="Joly D.L."/>
            <person name="van de Geest H.C."/>
            <person name="Bonants P.J.M."/>
            <person name="Smith D.S."/>
            <person name="Levesque C.A."/>
            <person name="van der Lee T.A.J."/>
        </authorList>
    </citation>
    <scope>NUCLEOTIDE SEQUENCE [LARGE SCALE GENOMIC DNA]</scope>
    <source>
        <strain evidence="6 7">CBS 675.73</strain>
    </source>
</reference>
<dbReference type="InterPro" id="IPR020103">
    <property type="entry name" value="PsdUridine_synth_cat_dom_sf"/>
</dbReference>
<dbReference type="InterPro" id="IPR001406">
    <property type="entry name" value="PsdUridine_synth_TruA"/>
</dbReference>
<dbReference type="OrthoDB" id="25767at2759"/>
<dbReference type="Gene3D" id="3.30.70.660">
    <property type="entry name" value="Pseudouridine synthase I, catalytic domain, C-terminal subdomain"/>
    <property type="match status" value="1"/>
</dbReference>
<dbReference type="GO" id="GO:0031119">
    <property type="term" value="P:tRNA pseudouridine synthesis"/>
    <property type="evidence" value="ECO:0007669"/>
    <property type="project" value="TreeGrafter"/>
</dbReference>
<dbReference type="GO" id="GO:1990481">
    <property type="term" value="P:mRNA pseudouridine synthesis"/>
    <property type="evidence" value="ECO:0007669"/>
    <property type="project" value="TreeGrafter"/>
</dbReference>
<feature type="compositionally biased region" description="Low complexity" evidence="4">
    <location>
        <begin position="545"/>
        <end position="554"/>
    </location>
</feature>
<comment type="caution">
    <text evidence="6">The sequence shown here is derived from an EMBL/GenBank/DDBJ whole genome shotgun (WGS) entry which is preliminary data.</text>
</comment>
<organism evidence="6 7">
    <name type="scientific">Chytriomyces confervae</name>
    <dbReference type="NCBI Taxonomy" id="246404"/>
    <lineage>
        <taxon>Eukaryota</taxon>
        <taxon>Fungi</taxon>
        <taxon>Fungi incertae sedis</taxon>
        <taxon>Chytridiomycota</taxon>
        <taxon>Chytridiomycota incertae sedis</taxon>
        <taxon>Chytridiomycetes</taxon>
        <taxon>Chytridiales</taxon>
        <taxon>Chytriomycetaceae</taxon>
        <taxon>Chytriomyces</taxon>
    </lineage>
</organism>
<evidence type="ECO:0000313" key="7">
    <source>
        <dbReference type="Proteomes" id="UP000320333"/>
    </source>
</evidence>
<name>A0A507FDY2_9FUNG</name>
<evidence type="ECO:0000256" key="2">
    <source>
        <dbReference type="ARBA" id="ARBA00022694"/>
    </source>
</evidence>
<proteinExistence type="inferred from homology"/>
<dbReference type="GO" id="GO:0005634">
    <property type="term" value="C:nucleus"/>
    <property type="evidence" value="ECO:0007669"/>
    <property type="project" value="TreeGrafter"/>
</dbReference>
<evidence type="ECO:0000259" key="5">
    <source>
        <dbReference type="Pfam" id="PF01416"/>
    </source>
</evidence>
<feature type="domain" description="Pseudouridine synthase I TruA alpha/beta" evidence="5">
    <location>
        <begin position="272"/>
        <end position="412"/>
    </location>
</feature>
<dbReference type="InterPro" id="IPR020097">
    <property type="entry name" value="PsdUridine_synth_TruA_a/b_dom"/>
</dbReference>
<dbReference type="Proteomes" id="UP000320333">
    <property type="component" value="Unassembled WGS sequence"/>
</dbReference>
<protein>
    <recommendedName>
        <fullName evidence="5">Pseudouridine synthase I TruA alpha/beta domain-containing protein</fullName>
    </recommendedName>
</protein>
<accession>A0A507FDY2</accession>
<keyword evidence="7" id="KW-1185">Reference proteome</keyword>
<evidence type="ECO:0000256" key="1">
    <source>
        <dbReference type="ARBA" id="ARBA00009375"/>
    </source>
</evidence>
<dbReference type="STRING" id="246404.A0A507FDY2"/>
<evidence type="ECO:0000313" key="6">
    <source>
        <dbReference type="EMBL" id="TPX73800.1"/>
    </source>
</evidence>
<dbReference type="Gene3D" id="3.30.70.580">
    <property type="entry name" value="Pseudouridine synthase I, catalytic domain, N-terminal subdomain"/>
    <property type="match status" value="1"/>
</dbReference>
<dbReference type="InterPro" id="IPR020095">
    <property type="entry name" value="PsdUridine_synth_TruA_C"/>
</dbReference>
<feature type="compositionally biased region" description="Basic residues" evidence="4">
    <location>
        <begin position="55"/>
        <end position="65"/>
    </location>
</feature>
<keyword evidence="2" id="KW-0819">tRNA processing</keyword>
<feature type="region of interest" description="Disordered" evidence="4">
    <location>
        <begin position="23"/>
        <end position="67"/>
    </location>
</feature>
<dbReference type="InterPro" id="IPR020094">
    <property type="entry name" value="TruA/RsuA/RluB/E/F_N"/>
</dbReference>
<evidence type="ECO:0000256" key="3">
    <source>
        <dbReference type="ARBA" id="ARBA00023235"/>
    </source>
</evidence>
<dbReference type="EMBL" id="QEAP01000164">
    <property type="protein sequence ID" value="TPX73800.1"/>
    <property type="molecule type" value="Genomic_DNA"/>
</dbReference>
<feature type="region of interest" description="Disordered" evidence="4">
    <location>
        <begin position="161"/>
        <end position="196"/>
    </location>
</feature>
<feature type="region of interest" description="Disordered" evidence="4">
    <location>
        <begin position="533"/>
        <end position="554"/>
    </location>
</feature>
<evidence type="ECO:0000256" key="4">
    <source>
        <dbReference type="SAM" id="MobiDB-lite"/>
    </source>
</evidence>
<comment type="similarity">
    <text evidence="1">Belongs to the tRNA pseudouridine synthase TruA family.</text>
</comment>
<dbReference type="GO" id="GO:0003723">
    <property type="term" value="F:RNA binding"/>
    <property type="evidence" value="ECO:0007669"/>
    <property type="project" value="InterPro"/>
</dbReference>
<dbReference type="AlphaFoldDB" id="A0A507FDY2"/>
<dbReference type="PANTHER" id="PTHR11142:SF5">
    <property type="entry name" value="TRNA PSEUDOURIDINE(38_39) SYNTHASE"/>
    <property type="match status" value="1"/>
</dbReference>
<keyword evidence="3" id="KW-0413">Isomerase</keyword>
<dbReference type="GO" id="GO:0009982">
    <property type="term" value="F:pseudouridine synthase activity"/>
    <property type="evidence" value="ECO:0007669"/>
    <property type="project" value="InterPro"/>
</dbReference>
<dbReference type="GO" id="GO:0005737">
    <property type="term" value="C:cytoplasm"/>
    <property type="evidence" value="ECO:0007669"/>
    <property type="project" value="TreeGrafter"/>
</dbReference>
<dbReference type="PANTHER" id="PTHR11142">
    <property type="entry name" value="PSEUDOURIDYLATE SYNTHASE"/>
    <property type="match status" value="1"/>
</dbReference>
<dbReference type="SUPFAM" id="SSF55120">
    <property type="entry name" value="Pseudouridine synthase"/>
    <property type="match status" value="1"/>
</dbReference>
<dbReference type="Pfam" id="PF01416">
    <property type="entry name" value="PseudoU_synth_1"/>
    <property type="match status" value="1"/>
</dbReference>
<gene>
    <name evidence="6" type="ORF">CcCBS67573_g04935</name>
</gene>
<sequence>MSDYSQWSKEALIEHIARLEASASTTATAAGPSKPHTNPESTFEENAKGTSPLNHTKKQKGKKTQNLRPFDFSKHSARPIALKVAYLGWNYHGLAAQETGSGIPTIESALFQALYTARLIPDASGKGCNWTRCGRTDRGVSSFGQVVSCLVRSNLPIGAEGTYNWPSQSEPELKRKRGNDDDEDNEGEENIHETSQDLMDVSLPDKAYTPVPEDFSEIQYVARLNHILPPDIRILAWSPIAPQFSSRFDCTFRRYRYFFPAEGLDLKRMQEAAKLYIGAKDYRHFCKVDPSKNVKTYVRTVLDASVEPLRMPDSNLPTTTNFLAASNELKEDSPEVKVSPESFLVFEVKGHAFLWHQVRCMTAILHLIGRGLEPVSLINDLTDLSKHPDNAGRPIYGMASEIPLVLVECGFNDGVLDWRVDAEPISQVQQQNLDALYQSSDAFSQLVVNLWGQWREHSIKAAQAEALLQQISVDSFGSARNINYRQVFDAYARDGVLGNASGESGGYGGKSSKSYIPIMKRKRCDSIEDRTVKYNASKQNKQAKKAATTKNGSE</sequence>